<dbReference type="PANTHER" id="PTHR30469">
    <property type="entry name" value="MULTIDRUG RESISTANCE PROTEIN MDTA"/>
    <property type="match status" value="1"/>
</dbReference>
<dbReference type="Gene3D" id="2.40.420.20">
    <property type="match status" value="1"/>
</dbReference>
<dbReference type="RefSeq" id="WP_099106988.1">
    <property type="nucleotide sequence ID" value="NZ_JAATJF010000002.1"/>
</dbReference>
<feature type="domain" description="CusB-like beta-barrel" evidence="5">
    <location>
        <begin position="218"/>
        <end position="289"/>
    </location>
</feature>
<dbReference type="Proteomes" id="UP000226437">
    <property type="component" value="Unassembled WGS sequence"/>
</dbReference>
<dbReference type="InterPro" id="IPR058792">
    <property type="entry name" value="Beta-barrel_RND_2"/>
</dbReference>
<evidence type="ECO:0008006" key="8">
    <source>
        <dbReference type="Google" id="ProtNLM"/>
    </source>
</evidence>
<dbReference type="OrthoDB" id="1185083at2"/>
<dbReference type="SUPFAM" id="SSF111369">
    <property type="entry name" value="HlyD-like secretion proteins"/>
    <property type="match status" value="1"/>
</dbReference>
<reference evidence="6 7" key="1">
    <citation type="submission" date="2017-10" db="EMBL/GenBank/DDBJ databases">
        <title>The draft genome sequence of Lewinella marina KCTC 32374.</title>
        <authorList>
            <person name="Wang K."/>
        </authorList>
    </citation>
    <scope>NUCLEOTIDE SEQUENCE [LARGE SCALE GENOMIC DNA]</scope>
    <source>
        <strain evidence="6 7">MKG-38</strain>
    </source>
</reference>
<feature type="signal peptide" evidence="3">
    <location>
        <begin position="1"/>
        <end position="18"/>
    </location>
</feature>
<feature type="chain" id="PRO_5013928110" description="Efflux transporter periplasmic adaptor subunit" evidence="3">
    <location>
        <begin position="19"/>
        <end position="375"/>
    </location>
</feature>
<dbReference type="Pfam" id="PF25954">
    <property type="entry name" value="Beta-barrel_RND_2"/>
    <property type="match status" value="1"/>
</dbReference>
<dbReference type="EMBL" id="PDLO01000005">
    <property type="protein sequence ID" value="PHK98090.1"/>
    <property type="molecule type" value="Genomic_DNA"/>
</dbReference>
<sequence>MKYLSLLLLPLLLLTACGGREEAKIETRTRAIRYGVVTTDDGNTTQTYTGVATAAGETPLSFRVSGTIRTLPVKLGEQVKKGQLIATIDPADLQVQSSQSRAQYEASQAQVQSAETQLVAARAAYERTTRLYESNSVSLSDFEQARSQFQNAQAQVEAAKSQLNASGAQVRAAQNQVSYTRLTAPFDGVITTLNAEANEFAGSGKVIVTLSTETDPEVQVNLPESRIGAVYTGMKVDIDFSALPGQQHRGEVVEVAYASGDAPSYPVKIRIFDAPATIRPGMAASVQFTFADSRAAGNLLLTPIESVTEGPTDKFVYLLTPSDSGNTYVAYKKTITIGELHQRGFEVKTGLKAGDKVATAGLKQLLDGMEVRLLE</sequence>
<dbReference type="Gene3D" id="2.40.50.100">
    <property type="match status" value="1"/>
</dbReference>
<dbReference type="Gene3D" id="2.40.30.170">
    <property type="match status" value="1"/>
</dbReference>
<dbReference type="GO" id="GO:0015562">
    <property type="term" value="F:efflux transmembrane transporter activity"/>
    <property type="evidence" value="ECO:0007669"/>
    <property type="project" value="InterPro"/>
</dbReference>
<comment type="caution">
    <text evidence="6">The sequence shown here is derived from an EMBL/GenBank/DDBJ whole genome shotgun (WGS) entry which is preliminary data.</text>
</comment>
<feature type="domain" description="Multidrug resistance protein MdtA-like barrel-sandwich hybrid" evidence="4">
    <location>
        <begin position="63"/>
        <end position="205"/>
    </location>
</feature>
<dbReference type="NCBIfam" id="TIGR01730">
    <property type="entry name" value="RND_mfp"/>
    <property type="match status" value="1"/>
</dbReference>
<dbReference type="Gene3D" id="1.10.287.470">
    <property type="entry name" value="Helix hairpin bin"/>
    <property type="match status" value="1"/>
</dbReference>
<evidence type="ECO:0000259" key="5">
    <source>
        <dbReference type="Pfam" id="PF25954"/>
    </source>
</evidence>
<evidence type="ECO:0000313" key="6">
    <source>
        <dbReference type="EMBL" id="PHK98090.1"/>
    </source>
</evidence>
<evidence type="ECO:0000259" key="4">
    <source>
        <dbReference type="Pfam" id="PF25917"/>
    </source>
</evidence>
<feature type="coiled-coil region" evidence="2">
    <location>
        <begin position="104"/>
        <end position="176"/>
    </location>
</feature>
<dbReference type="PANTHER" id="PTHR30469:SF15">
    <property type="entry name" value="HLYD FAMILY OF SECRETION PROTEINS"/>
    <property type="match status" value="1"/>
</dbReference>
<proteinExistence type="inferred from homology"/>
<dbReference type="InterPro" id="IPR006143">
    <property type="entry name" value="RND_pump_MFP"/>
</dbReference>
<dbReference type="AlphaFoldDB" id="A0A2G0CDU2"/>
<accession>A0A2G0CDU2</accession>
<name>A0A2G0CDU2_9BACT</name>
<dbReference type="GO" id="GO:1990281">
    <property type="term" value="C:efflux pump complex"/>
    <property type="evidence" value="ECO:0007669"/>
    <property type="project" value="TreeGrafter"/>
</dbReference>
<protein>
    <recommendedName>
        <fullName evidence="8">Efflux transporter periplasmic adaptor subunit</fullName>
    </recommendedName>
</protein>
<evidence type="ECO:0000256" key="2">
    <source>
        <dbReference type="SAM" id="Coils"/>
    </source>
</evidence>
<dbReference type="InterPro" id="IPR058625">
    <property type="entry name" value="MdtA-like_BSH"/>
</dbReference>
<organism evidence="6 7">
    <name type="scientific">Neolewinella marina</name>
    <dbReference type="NCBI Taxonomy" id="438751"/>
    <lineage>
        <taxon>Bacteria</taxon>
        <taxon>Pseudomonadati</taxon>
        <taxon>Bacteroidota</taxon>
        <taxon>Saprospiria</taxon>
        <taxon>Saprospirales</taxon>
        <taxon>Lewinellaceae</taxon>
        <taxon>Neolewinella</taxon>
    </lineage>
</organism>
<gene>
    <name evidence="6" type="ORF">CGL56_12945</name>
</gene>
<dbReference type="PROSITE" id="PS51257">
    <property type="entry name" value="PROKAR_LIPOPROTEIN"/>
    <property type="match status" value="1"/>
</dbReference>
<evidence type="ECO:0000313" key="7">
    <source>
        <dbReference type="Proteomes" id="UP000226437"/>
    </source>
</evidence>
<keyword evidence="2" id="KW-0175">Coiled coil</keyword>
<keyword evidence="7" id="KW-1185">Reference proteome</keyword>
<keyword evidence="3" id="KW-0732">Signal</keyword>
<evidence type="ECO:0000256" key="1">
    <source>
        <dbReference type="ARBA" id="ARBA00009477"/>
    </source>
</evidence>
<evidence type="ECO:0000256" key="3">
    <source>
        <dbReference type="SAM" id="SignalP"/>
    </source>
</evidence>
<dbReference type="Pfam" id="PF25917">
    <property type="entry name" value="BSH_RND"/>
    <property type="match status" value="1"/>
</dbReference>
<comment type="similarity">
    <text evidence="1">Belongs to the membrane fusion protein (MFP) (TC 8.A.1) family.</text>
</comment>